<dbReference type="GO" id="GO:0022857">
    <property type="term" value="F:transmembrane transporter activity"/>
    <property type="evidence" value="ECO:0007669"/>
    <property type="project" value="InterPro"/>
</dbReference>
<feature type="transmembrane region" description="Helical" evidence="2">
    <location>
        <begin position="330"/>
        <end position="351"/>
    </location>
</feature>
<dbReference type="InterPro" id="IPR011701">
    <property type="entry name" value="MFS"/>
</dbReference>
<dbReference type="CDD" id="cd06174">
    <property type="entry name" value="MFS"/>
    <property type="match status" value="1"/>
</dbReference>
<dbReference type="GO" id="GO:0016020">
    <property type="term" value="C:membrane"/>
    <property type="evidence" value="ECO:0007669"/>
    <property type="project" value="TreeGrafter"/>
</dbReference>
<dbReference type="Pfam" id="PF07690">
    <property type="entry name" value="MFS_1"/>
    <property type="match status" value="1"/>
</dbReference>
<reference evidence="3" key="1">
    <citation type="submission" date="2020-09" db="EMBL/GenBank/DDBJ databases">
        <authorList>
            <person name="Kikuchi T."/>
        </authorList>
    </citation>
    <scope>NUCLEOTIDE SEQUENCE</scope>
    <source>
        <strain evidence="3">SH1</strain>
    </source>
</reference>
<feature type="transmembrane region" description="Helical" evidence="2">
    <location>
        <begin position="397"/>
        <end position="421"/>
    </location>
</feature>
<feature type="transmembrane region" description="Helical" evidence="2">
    <location>
        <begin position="497"/>
        <end position="515"/>
    </location>
</feature>
<feature type="region of interest" description="Disordered" evidence="1">
    <location>
        <begin position="172"/>
        <end position="194"/>
    </location>
</feature>
<dbReference type="Gene3D" id="1.20.1250.20">
    <property type="entry name" value="MFS general substrate transporter like domains"/>
    <property type="match status" value="1"/>
</dbReference>
<dbReference type="PANTHER" id="PTHR45757">
    <property type="entry name" value="PROTEIN CBG23364-RELATED"/>
    <property type="match status" value="1"/>
</dbReference>
<feature type="transmembrane region" description="Helical" evidence="2">
    <location>
        <begin position="433"/>
        <end position="454"/>
    </location>
</feature>
<dbReference type="EMBL" id="CAJFDH010000002">
    <property type="protein sequence ID" value="CAD5211861.1"/>
    <property type="molecule type" value="Genomic_DNA"/>
</dbReference>
<dbReference type="EMBL" id="CAJFCW020000002">
    <property type="protein sequence ID" value="CAG9094570.1"/>
    <property type="molecule type" value="Genomic_DNA"/>
</dbReference>
<dbReference type="SUPFAM" id="SSF103473">
    <property type="entry name" value="MFS general substrate transporter"/>
    <property type="match status" value="1"/>
</dbReference>
<feature type="transmembrane region" description="Helical" evidence="2">
    <location>
        <begin position="263"/>
        <end position="285"/>
    </location>
</feature>
<dbReference type="InterPro" id="IPR036259">
    <property type="entry name" value="MFS_trans_sf"/>
</dbReference>
<organism evidence="3 4">
    <name type="scientific">Bursaphelenchus okinawaensis</name>
    <dbReference type="NCBI Taxonomy" id="465554"/>
    <lineage>
        <taxon>Eukaryota</taxon>
        <taxon>Metazoa</taxon>
        <taxon>Ecdysozoa</taxon>
        <taxon>Nematoda</taxon>
        <taxon>Chromadorea</taxon>
        <taxon>Rhabditida</taxon>
        <taxon>Tylenchina</taxon>
        <taxon>Tylenchomorpha</taxon>
        <taxon>Aphelenchoidea</taxon>
        <taxon>Aphelenchoididae</taxon>
        <taxon>Bursaphelenchus</taxon>
    </lineage>
</organism>
<sequence length="630" mass="70115">MRQSENNIGFHLVLEWKGGVTGLGGIVYENNSAAFRRPCGGVLDCFCPPLPPRRGAGNLTAERTKRELQNNARWEKGTTAHPLENKSGFLATEATEKPDTRRTRRPYKSRNRQPTILTNPAVQTTVSSTVTTTEATTTTVATSTVVTSKRETPKPTEVVDSRKSVLIGVEDDRTSNDGLKTSDSEALHDGAKNSEDSGLFDRDWLELATEMLLFSAPGLGMLIAFWPLTLLFKYQGSRVIIGFCLLASTLLLLLQPSLLHSGIWMVIALRLIQGATCAATLSVIGRNAANWATLKEQLLFVSISFGAILFSPGIYWLLTIRILNGSNDHIGLLHYFFSASTFIVALLWILFYRDDPQDHRWVNGIELNRILTGKAQQQNRLLKANVTRLLLKSYSTWSVLVATFAYFSAVVFFATFLPIYFLKVLKFEKLCSLTSVTFLAPTFVHLFSVIFDKLLSGCSSKLKANFFNSFAFVVTAVFLFVLAAVPPNEHFAYNSKWLLMVSIMPLGFTSLGFLYHTVIYGRFFTQYIISLFQVPIGLALTIVPSMVLLLTVNNEVKFWRLSMIVLSALLVLGALVFGVLSRGQPARWAEHSWDPANDYKMKDINPILGTEECGLLSVRKVEEVPNDSTC</sequence>
<feature type="region of interest" description="Disordered" evidence="1">
    <location>
        <begin position="75"/>
        <end position="114"/>
    </location>
</feature>
<gene>
    <name evidence="3" type="ORF">BOKJ2_LOCUS3913</name>
</gene>
<evidence type="ECO:0000313" key="3">
    <source>
        <dbReference type="EMBL" id="CAD5211861.1"/>
    </source>
</evidence>
<evidence type="ECO:0000256" key="1">
    <source>
        <dbReference type="SAM" id="MobiDB-lite"/>
    </source>
</evidence>
<dbReference type="Proteomes" id="UP000614601">
    <property type="component" value="Unassembled WGS sequence"/>
</dbReference>
<feature type="transmembrane region" description="Helical" evidence="2">
    <location>
        <begin position="466"/>
        <end position="485"/>
    </location>
</feature>
<evidence type="ECO:0000256" key="2">
    <source>
        <dbReference type="SAM" id="Phobius"/>
    </source>
</evidence>
<name>A0A811K901_9BILA</name>
<feature type="transmembrane region" description="Helical" evidence="2">
    <location>
        <begin position="239"/>
        <end position="257"/>
    </location>
</feature>
<keyword evidence="2" id="KW-0812">Transmembrane</keyword>
<evidence type="ECO:0000313" key="4">
    <source>
        <dbReference type="Proteomes" id="UP000614601"/>
    </source>
</evidence>
<evidence type="ECO:0008006" key="5">
    <source>
        <dbReference type="Google" id="ProtNLM"/>
    </source>
</evidence>
<feature type="transmembrane region" description="Helical" evidence="2">
    <location>
        <begin position="211"/>
        <end position="232"/>
    </location>
</feature>
<proteinExistence type="predicted"/>
<feature type="compositionally biased region" description="Basic residues" evidence="1">
    <location>
        <begin position="102"/>
        <end position="111"/>
    </location>
</feature>
<feature type="transmembrane region" description="Helical" evidence="2">
    <location>
        <begin position="527"/>
        <end position="552"/>
    </location>
</feature>
<protein>
    <recommendedName>
        <fullName evidence="5">MFS domain-containing protein</fullName>
    </recommendedName>
</protein>
<feature type="transmembrane region" description="Helical" evidence="2">
    <location>
        <begin position="297"/>
        <end position="318"/>
    </location>
</feature>
<comment type="caution">
    <text evidence="3">The sequence shown here is derived from an EMBL/GenBank/DDBJ whole genome shotgun (WGS) entry which is preliminary data.</text>
</comment>
<dbReference type="Proteomes" id="UP000783686">
    <property type="component" value="Unassembled WGS sequence"/>
</dbReference>
<keyword evidence="2" id="KW-1133">Transmembrane helix</keyword>
<feature type="transmembrane region" description="Helical" evidence="2">
    <location>
        <begin position="558"/>
        <end position="580"/>
    </location>
</feature>
<dbReference type="AlphaFoldDB" id="A0A811K901"/>
<keyword evidence="2" id="KW-0472">Membrane</keyword>
<dbReference type="OrthoDB" id="2985014at2759"/>
<keyword evidence="4" id="KW-1185">Reference proteome</keyword>
<dbReference type="PANTHER" id="PTHR45757:SF7">
    <property type="entry name" value="MFS DOMAIN-CONTAINING PROTEIN"/>
    <property type="match status" value="1"/>
</dbReference>
<accession>A0A811K901</accession>